<feature type="transmembrane region" description="Helical" evidence="1">
    <location>
        <begin position="114"/>
        <end position="136"/>
    </location>
</feature>
<protein>
    <submittedName>
        <fullName evidence="2">Membrane protein</fullName>
    </submittedName>
</protein>
<feature type="transmembrane region" description="Helical" evidence="1">
    <location>
        <begin position="76"/>
        <end position="102"/>
    </location>
</feature>
<evidence type="ECO:0000313" key="2">
    <source>
        <dbReference type="EMBL" id="BBE19194.1"/>
    </source>
</evidence>
<dbReference type="CDD" id="cd06174">
    <property type="entry name" value="MFS"/>
    <property type="match status" value="1"/>
</dbReference>
<dbReference type="KEGG" id="anf:AQPE_3370"/>
<proteinExistence type="predicted"/>
<dbReference type="EMBL" id="AP018694">
    <property type="protein sequence ID" value="BBE19194.1"/>
    <property type="molecule type" value="Genomic_DNA"/>
</dbReference>
<dbReference type="PANTHER" id="PTHR16214">
    <property type="entry name" value="TRANSMEMBRANE PROTEIN 260"/>
    <property type="match status" value="1"/>
</dbReference>
<feature type="transmembrane region" description="Helical" evidence="1">
    <location>
        <begin position="12"/>
        <end position="33"/>
    </location>
</feature>
<evidence type="ECO:0000313" key="3">
    <source>
        <dbReference type="Proteomes" id="UP001193389"/>
    </source>
</evidence>
<evidence type="ECO:0000256" key="1">
    <source>
        <dbReference type="SAM" id="Phobius"/>
    </source>
</evidence>
<feature type="transmembrane region" description="Helical" evidence="1">
    <location>
        <begin position="253"/>
        <end position="275"/>
    </location>
</feature>
<feature type="transmembrane region" description="Helical" evidence="1">
    <location>
        <begin position="143"/>
        <end position="161"/>
    </location>
</feature>
<feature type="transmembrane region" description="Helical" evidence="1">
    <location>
        <begin position="173"/>
        <end position="202"/>
    </location>
</feature>
<accession>A0A5K7SD59</accession>
<feature type="transmembrane region" description="Helical" evidence="1">
    <location>
        <begin position="523"/>
        <end position="541"/>
    </location>
</feature>
<name>A0A5K7SD59_9BACT</name>
<dbReference type="AlphaFoldDB" id="A0A5K7SD59"/>
<dbReference type="Pfam" id="PF11028">
    <property type="entry name" value="TMEM260-like"/>
    <property type="match status" value="1"/>
</dbReference>
<organism evidence="2 3">
    <name type="scientific">Aquipluma nitroreducens</name>
    <dbReference type="NCBI Taxonomy" id="2010828"/>
    <lineage>
        <taxon>Bacteria</taxon>
        <taxon>Pseudomonadati</taxon>
        <taxon>Bacteroidota</taxon>
        <taxon>Bacteroidia</taxon>
        <taxon>Marinilabiliales</taxon>
        <taxon>Prolixibacteraceae</taxon>
        <taxon>Aquipluma</taxon>
    </lineage>
</organism>
<sequence>MNQQKINNLTGWGVFVVSLIIYVLTLEPTLSLWDCGEFLTSAYKLEINHSPGAPLFMLLGRIFSLFSFGNPTHAAYAINLVSAVASAATILFLFWTIVWLVSKLEQKQGRQFPLFLKFGAAAIGALSFAFTDSFWFSAVEAEVYALSSLFSAVVLWAATRWEREADQPDSSRWIVLIFFLIGLSIGVHLLNLLVIPSVGLIIYFRKYNYSLKGLIAAILISGIGIVSLLQIFIPGILDLSKNLELFFVNSLHFPIHSGLITYVILLIALLSGGIIYSHRKQLPKLNLALLCLTFLLVGYTSYVATIVRASANVPVNQGDPETTFSLLNYLNREQYGTRPILYGENFASVVTGYKERETWIAKDGKYIKSKLNAKIEYDPRTIGFFPRMHSNDPEHIDAYKKQFNFKGRRVMTTDEDGKQTEIIVPTFHENLSFFLNYQLGFMYIRYFMWNFAGRQNDIQGTGGLLNGNWQSGIPLIDKQVAGPQENLPTSAKENKGRNSYYFLPLILGLLGLAFQYRNDRQNFLVTGLLFFLMSFALVAYLNEVPNTPRERDYVYVGSFYVFCIWIGFGALFLFSQFQKLMKEKLAITTTLAVCLLASPMLLLSQNYDDHDRSGRYSARDLARNYLESCKPNAILFTHADNDTYPLWYRQEVEGIRRDVRVVVMPYLSAEWYIGQLQRKIYENEPLKMTVPLEKYQTGQLDYVYVVPKIETEQHMTDVLEFVASDSSKTKLTVENGEQISYIPVNKIRLQFPDQEPIHFELNKRAINKGDLAFYDIISSNQGKRPICFTTWVDPDEHGLKNNLIYDGLVYRLTDQKTDSSSILDIGKIETENLYTNLMQKCNWDNLADPSINFDWHHRRMFATMQIRNAFYRLANQLTEEKQPEKATEVLKKAEQVMSLKNWPVDYQSILLASLYERNGQKQLGEVRFQNLAKSLEEGLKYYSSFPSNQKESVLDEASFQLSLYNELIKQAADTLPESELKSMKEKLMVFAGKLE</sequence>
<feature type="transmembrane region" description="Helical" evidence="1">
    <location>
        <begin position="287"/>
        <end position="307"/>
    </location>
</feature>
<dbReference type="RefSeq" id="WP_318347462.1">
    <property type="nucleotide sequence ID" value="NZ_AP018694.1"/>
</dbReference>
<reference evidence="2" key="1">
    <citation type="journal article" date="2020" name="Int. J. Syst. Evol. Microbiol.">
        <title>Aquipluma nitroreducens gen. nov. sp. nov., a novel facultatively anaerobic bacterium isolated from a freshwater lake.</title>
        <authorList>
            <person name="Watanabe M."/>
            <person name="Kojima H."/>
            <person name="Fukui M."/>
        </authorList>
    </citation>
    <scope>NUCLEOTIDE SEQUENCE</scope>
    <source>
        <strain evidence="2">MeG22</strain>
    </source>
</reference>
<keyword evidence="1" id="KW-1133">Transmembrane helix</keyword>
<feature type="transmembrane region" description="Helical" evidence="1">
    <location>
        <begin position="553"/>
        <end position="573"/>
    </location>
</feature>
<dbReference type="InterPro" id="IPR052724">
    <property type="entry name" value="GT117_domain-containing"/>
</dbReference>
<keyword evidence="3" id="KW-1185">Reference proteome</keyword>
<gene>
    <name evidence="2" type="ORF">AQPE_3370</name>
</gene>
<feature type="transmembrane region" description="Helical" evidence="1">
    <location>
        <begin position="53"/>
        <end position="69"/>
    </location>
</feature>
<feature type="transmembrane region" description="Helical" evidence="1">
    <location>
        <begin position="214"/>
        <end position="233"/>
    </location>
</feature>
<keyword evidence="1" id="KW-0812">Transmembrane</keyword>
<feature type="transmembrane region" description="Helical" evidence="1">
    <location>
        <begin position="499"/>
        <end position="516"/>
    </location>
</feature>
<dbReference type="PANTHER" id="PTHR16214:SF3">
    <property type="entry name" value="TRANSMEMBRANE PROTEIN 260"/>
    <property type="match status" value="1"/>
</dbReference>
<dbReference type="InterPro" id="IPR021280">
    <property type="entry name" value="TMEM260-like"/>
</dbReference>
<dbReference type="Proteomes" id="UP001193389">
    <property type="component" value="Chromosome"/>
</dbReference>
<keyword evidence="1" id="KW-0472">Membrane</keyword>